<proteinExistence type="inferred from homology"/>
<dbReference type="PRINTS" id="PR00081">
    <property type="entry name" value="GDHRDH"/>
</dbReference>
<dbReference type="PROSITE" id="PS00061">
    <property type="entry name" value="ADH_SHORT"/>
    <property type="match status" value="1"/>
</dbReference>
<dbReference type="SUPFAM" id="SSF51735">
    <property type="entry name" value="NAD(P)-binding Rossmann-fold domains"/>
    <property type="match status" value="1"/>
</dbReference>
<name>A0ABV2IA19_9HYPH</name>
<protein>
    <submittedName>
        <fullName evidence="2">NAD(P)-dependent dehydrogenase (Short-subunit alcohol dehydrogenase family)</fullName>
    </submittedName>
</protein>
<dbReference type="Gene3D" id="3.40.50.720">
    <property type="entry name" value="NAD(P)-binding Rossmann-like Domain"/>
    <property type="match status" value="1"/>
</dbReference>
<accession>A0ABV2IA19</accession>
<keyword evidence="3" id="KW-1185">Reference proteome</keyword>
<dbReference type="InterPro" id="IPR036291">
    <property type="entry name" value="NAD(P)-bd_dom_sf"/>
</dbReference>
<organism evidence="2 3">
    <name type="scientific">Martelella mangrovi</name>
    <dbReference type="NCBI Taxonomy" id="1397477"/>
    <lineage>
        <taxon>Bacteria</taxon>
        <taxon>Pseudomonadati</taxon>
        <taxon>Pseudomonadota</taxon>
        <taxon>Alphaproteobacteria</taxon>
        <taxon>Hyphomicrobiales</taxon>
        <taxon>Aurantimonadaceae</taxon>
        <taxon>Martelella</taxon>
    </lineage>
</organism>
<evidence type="ECO:0000256" key="1">
    <source>
        <dbReference type="RuleBase" id="RU000363"/>
    </source>
</evidence>
<evidence type="ECO:0000313" key="3">
    <source>
        <dbReference type="Proteomes" id="UP001549164"/>
    </source>
</evidence>
<dbReference type="InterPro" id="IPR002347">
    <property type="entry name" value="SDR_fam"/>
</dbReference>
<dbReference type="Proteomes" id="UP001549164">
    <property type="component" value="Unassembled WGS sequence"/>
</dbReference>
<dbReference type="PANTHER" id="PTHR43975">
    <property type="entry name" value="ZGC:101858"/>
    <property type="match status" value="1"/>
</dbReference>
<gene>
    <name evidence="2" type="ORF">ABID12_001674</name>
</gene>
<evidence type="ECO:0000313" key="2">
    <source>
        <dbReference type="EMBL" id="MET3599735.1"/>
    </source>
</evidence>
<dbReference type="EMBL" id="JBEPLY010000004">
    <property type="protein sequence ID" value="MET3599735.1"/>
    <property type="molecule type" value="Genomic_DNA"/>
</dbReference>
<sequence>MQNNEQNAPVVLISGANRGIGAAIVRELRAHGYRVSLGARDIKSLEAEHGPADATMQFHHFDAYEPETASQWVAATVESFGRIDGLVNNAGNGEHVLLSDDNEEALDRLWAVNVKAPLRLTRLCLPHLEATGRGRIVNVVSLSGKRVRNAFVGYNMTKFAMMGLTHTTRHVAWEKGVRATAICPSFVRTEMSSYTSKVQPEEMIQPETMGELVRTAIELPNNAAMAEMLVNCRLEDML</sequence>
<dbReference type="RefSeq" id="WP_354433825.1">
    <property type="nucleotide sequence ID" value="NZ_JBEPLY010000004.1"/>
</dbReference>
<dbReference type="InterPro" id="IPR020904">
    <property type="entry name" value="Sc_DH/Rdtase_CS"/>
</dbReference>
<dbReference type="PANTHER" id="PTHR43975:SF2">
    <property type="entry name" value="EG:BACR7A4.14 PROTEIN-RELATED"/>
    <property type="match status" value="1"/>
</dbReference>
<comment type="caution">
    <text evidence="2">The sequence shown here is derived from an EMBL/GenBank/DDBJ whole genome shotgun (WGS) entry which is preliminary data.</text>
</comment>
<dbReference type="Pfam" id="PF00106">
    <property type="entry name" value="adh_short"/>
    <property type="match status" value="1"/>
</dbReference>
<reference evidence="2 3" key="1">
    <citation type="submission" date="2024-06" db="EMBL/GenBank/DDBJ databases">
        <title>Genomic Encyclopedia of Type Strains, Phase IV (KMG-IV): sequencing the most valuable type-strain genomes for metagenomic binning, comparative biology and taxonomic classification.</title>
        <authorList>
            <person name="Goeker M."/>
        </authorList>
    </citation>
    <scope>NUCLEOTIDE SEQUENCE [LARGE SCALE GENOMIC DNA]</scope>
    <source>
        <strain evidence="2 3">DSM 28102</strain>
    </source>
</reference>
<dbReference type="PRINTS" id="PR00080">
    <property type="entry name" value="SDRFAMILY"/>
</dbReference>
<comment type="similarity">
    <text evidence="1">Belongs to the short-chain dehydrogenases/reductases (SDR) family.</text>
</comment>